<keyword evidence="2 3" id="KW-0040">ANK repeat</keyword>
<dbReference type="eggNOG" id="KOG4177">
    <property type="taxonomic scope" value="Eukaryota"/>
</dbReference>
<feature type="domain" description="DUF4246" evidence="4">
    <location>
        <begin position="541"/>
        <end position="846"/>
    </location>
</feature>
<dbReference type="VEuPathDB" id="FungiDB:SDRG_14457"/>
<evidence type="ECO:0000256" key="2">
    <source>
        <dbReference type="ARBA" id="ARBA00023043"/>
    </source>
</evidence>
<evidence type="ECO:0000259" key="4">
    <source>
        <dbReference type="Pfam" id="PF14033"/>
    </source>
</evidence>
<dbReference type="RefSeq" id="XP_008618808.1">
    <property type="nucleotide sequence ID" value="XM_008620586.1"/>
</dbReference>
<dbReference type="OrthoDB" id="71307at2759"/>
<dbReference type="Pfam" id="PF12796">
    <property type="entry name" value="Ank_2"/>
    <property type="match status" value="2"/>
</dbReference>
<dbReference type="Proteomes" id="UP000030762">
    <property type="component" value="Unassembled WGS sequence"/>
</dbReference>
<evidence type="ECO:0000256" key="3">
    <source>
        <dbReference type="PROSITE-ProRule" id="PRU00023"/>
    </source>
</evidence>
<keyword evidence="6" id="KW-1185">Reference proteome</keyword>
<dbReference type="Gene3D" id="1.25.40.20">
    <property type="entry name" value="Ankyrin repeat-containing domain"/>
    <property type="match status" value="2"/>
</dbReference>
<dbReference type="EMBL" id="JH767203">
    <property type="protein sequence ID" value="EQC27703.1"/>
    <property type="molecule type" value="Genomic_DNA"/>
</dbReference>
<dbReference type="PROSITE" id="PS50088">
    <property type="entry name" value="ANK_REPEAT"/>
    <property type="match status" value="1"/>
</dbReference>
<name>T0R6L3_SAPDV</name>
<dbReference type="SMART" id="SM00248">
    <property type="entry name" value="ANK"/>
    <property type="match status" value="6"/>
</dbReference>
<organism evidence="5 6">
    <name type="scientific">Saprolegnia diclina (strain VS20)</name>
    <dbReference type="NCBI Taxonomy" id="1156394"/>
    <lineage>
        <taxon>Eukaryota</taxon>
        <taxon>Sar</taxon>
        <taxon>Stramenopiles</taxon>
        <taxon>Oomycota</taxon>
        <taxon>Saprolegniomycetes</taxon>
        <taxon>Saprolegniales</taxon>
        <taxon>Saprolegniaceae</taxon>
        <taxon>Saprolegnia</taxon>
    </lineage>
</organism>
<dbReference type="PANTHER" id="PTHR24198:SF194">
    <property type="entry name" value="INVERSIN-A"/>
    <property type="match status" value="1"/>
</dbReference>
<dbReference type="STRING" id="1156394.T0R6L3"/>
<dbReference type="InParanoid" id="T0R6L3"/>
<proteinExistence type="predicted"/>
<reference evidence="5 6" key="1">
    <citation type="submission" date="2012-04" db="EMBL/GenBank/DDBJ databases">
        <title>The Genome Sequence of Saprolegnia declina VS20.</title>
        <authorList>
            <consortium name="The Broad Institute Genome Sequencing Platform"/>
            <person name="Russ C."/>
            <person name="Nusbaum C."/>
            <person name="Tyler B."/>
            <person name="van West P."/>
            <person name="Dieguez-Uribeondo J."/>
            <person name="de Bruijn I."/>
            <person name="Tripathy S."/>
            <person name="Jiang R."/>
            <person name="Young S.K."/>
            <person name="Zeng Q."/>
            <person name="Gargeya S."/>
            <person name="Fitzgerald M."/>
            <person name="Haas B."/>
            <person name="Abouelleil A."/>
            <person name="Alvarado L."/>
            <person name="Arachchi H.M."/>
            <person name="Berlin A."/>
            <person name="Chapman S.B."/>
            <person name="Goldberg J."/>
            <person name="Griggs A."/>
            <person name="Gujja S."/>
            <person name="Hansen M."/>
            <person name="Howarth C."/>
            <person name="Imamovic A."/>
            <person name="Larimer J."/>
            <person name="McCowen C."/>
            <person name="Montmayeur A."/>
            <person name="Murphy C."/>
            <person name="Neiman D."/>
            <person name="Pearson M."/>
            <person name="Priest M."/>
            <person name="Roberts A."/>
            <person name="Saif S."/>
            <person name="Shea T."/>
            <person name="Sisk P."/>
            <person name="Sykes S."/>
            <person name="Wortman J."/>
            <person name="Nusbaum C."/>
            <person name="Birren B."/>
        </authorList>
    </citation>
    <scope>NUCLEOTIDE SEQUENCE [LARGE SCALE GENOMIC DNA]</scope>
    <source>
        <strain evidence="5 6">VS20</strain>
    </source>
</reference>
<dbReference type="Pfam" id="PF14033">
    <property type="entry name" value="DUF4246"/>
    <property type="match status" value="1"/>
</dbReference>
<keyword evidence="1" id="KW-0677">Repeat</keyword>
<protein>
    <recommendedName>
        <fullName evidence="4">DUF4246 domain-containing protein</fullName>
    </recommendedName>
</protein>
<dbReference type="SUPFAM" id="SSF48403">
    <property type="entry name" value="Ankyrin repeat"/>
    <property type="match status" value="1"/>
</dbReference>
<feature type="repeat" description="ANK" evidence="3">
    <location>
        <begin position="41"/>
        <end position="73"/>
    </location>
</feature>
<dbReference type="AlphaFoldDB" id="T0R6L3"/>
<gene>
    <name evidence="5" type="ORF">SDRG_14457</name>
</gene>
<dbReference type="InterPro" id="IPR002110">
    <property type="entry name" value="Ankyrin_rpt"/>
</dbReference>
<dbReference type="PANTHER" id="PTHR24198">
    <property type="entry name" value="ANKYRIN REPEAT AND PROTEIN KINASE DOMAIN-CONTAINING PROTEIN"/>
    <property type="match status" value="1"/>
</dbReference>
<dbReference type="InterPro" id="IPR049192">
    <property type="entry name" value="DUF4246_C"/>
</dbReference>
<accession>T0R6L3</accession>
<evidence type="ECO:0000313" key="6">
    <source>
        <dbReference type="Proteomes" id="UP000030762"/>
    </source>
</evidence>
<evidence type="ECO:0000256" key="1">
    <source>
        <dbReference type="ARBA" id="ARBA00022737"/>
    </source>
</evidence>
<sequence length="911" mass="98844">MDSTNDEEAQQERKHAVQTWLNDAGAKVPDTLDVSGALDDSGATALHLAVAHGSLSGLRLLAARLPSVDLLDDNAWTPLYTAIMQKNQAAALTLLELGASPNGSTHESPCPLYAACYHGLHDVIVRLVAAGADVLYTMEDKSTPLTALNALDDDIDIAAMATVLLHAGALTASNAKHAVFWFAPNIDRIRLLVPFGLRAEDIDAELLVLDLPLLQLYIELGGNPNAVCYAYSANVPLLTCLLQKGDQTGARFLAPYANVNYVDEAGFSGNVCALRAAIATFPEPLTIEVLLTYGSDMPQEFYNDALALAIGDDCVQLESLERIASKANMTSKPFLAYAVRDAERVALLLRLGADPNQHNENGVSPLYLACLGEYAESVRLLVPVTLDAISERHNGKSALDVALPNLQRAIAVTLLRAGFPAPPKLSIEDLYFHPALPKTYVWSLWHASYEGFTAYSRLELQYMMALSSALDDPTSPRPTTGLTRDGLALLRAEVNFRKSQELFGMTATTTRGVFFLDDPKIAAVHATLMHQLAPLEATAQWDGPRLDVVDPALYGVVYDRTLYYVTQHGGRLGVPTAKAPSSRVDQSEWSSVTCDLEQFLPTPVTWDALTGRATLDSYLNNIPVSMKALYETLSDSLSLVLPLVNHAETFHVEDSRPRIRLSKKAASHATVKAAVVPELPRAKGFKFQPISTRSVFGPPSRRQVYCGVQGYRATTAPTVTPWQRTTGAVNEGVSRTALVFYDVRNVVVRVELAETFAYARTCPSLNDPAIEVHCPNRDVVQTQVTGHVTAHASRVLILQCAAAYRFVLTPVDASGPGHCKVLTWHCVSPDVDALLSTAEVFPQQKAQFLDDTVHGTRLATLPDAVLDLVLSFFGRLFLDDVQARDIASVSKQKRAAMVRRSMGALPTDGTA</sequence>
<dbReference type="InterPro" id="IPR036770">
    <property type="entry name" value="Ankyrin_rpt-contain_sf"/>
</dbReference>
<dbReference type="GeneID" id="19955184"/>
<evidence type="ECO:0000313" key="5">
    <source>
        <dbReference type="EMBL" id="EQC27703.1"/>
    </source>
</evidence>